<proteinExistence type="predicted"/>
<organism evidence="2 3">
    <name type="scientific">Anaerobranca gottschalkii DSM 13577</name>
    <dbReference type="NCBI Taxonomy" id="1120990"/>
    <lineage>
        <taxon>Bacteria</taxon>
        <taxon>Bacillati</taxon>
        <taxon>Bacillota</taxon>
        <taxon>Clostridia</taxon>
        <taxon>Eubacteriales</taxon>
        <taxon>Proteinivoracaceae</taxon>
        <taxon>Anaerobranca</taxon>
    </lineage>
</organism>
<keyword evidence="1" id="KW-0812">Transmembrane</keyword>
<dbReference type="OrthoDB" id="9842742at2"/>
<keyword evidence="1" id="KW-1133">Transmembrane helix</keyword>
<accession>A0A1I0CFM2</accession>
<protein>
    <submittedName>
        <fullName evidence="2">Uncharacterized protein</fullName>
    </submittedName>
</protein>
<dbReference type="RefSeq" id="WP_091351488.1">
    <property type="nucleotide sequence ID" value="NZ_FOIF01000072.1"/>
</dbReference>
<dbReference type="Proteomes" id="UP000243819">
    <property type="component" value="Unassembled WGS sequence"/>
</dbReference>
<feature type="transmembrane region" description="Helical" evidence="1">
    <location>
        <begin position="12"/>
        <end position="31"/>
    </location>
</feature>
<evidence type="ECO:0000256" key="1">
    <source>
        <dbReference type="SAM" id="Phobius"/>
    </source>
</evidence>
<feature type="transmembrane region" description="Helical" evidence="1">
    <location>
        <begin position="76"/>
        <end position="96"/>
    </location>
</feature>
<name>A0A1I0CFM2_9FIRM</name>
<keyword evidence="3" id="KW-1185">Reference proteome</keyword>
<dbReference type="AlphaFoldDB" id="A0A1I0CFM2"/>
<keyword evidence="1" id="KW-0472">Membrane</keyword>
<reference evidence="3" key="1">
    <citation type="submission" date="2016-10" db="EMBL/GenBank/DDBJ databases">
        <authorList>
            <person name="Varghese N."/>
            <person name="Submissions S."/>
        </authorList>
    </citation>
    <scope>NUCLEOTIDE SEQUENCE [LARGE SCALE GENOMIC DNA]</scope>
    <source>
        <strain evidence="3">DSM 13577</strain>
    </source>
</reference>
<feature type="transmembrane region" description="Helical" evidence="1">
    <location>
        <begin position="52"/>
        <end position="70"/>
    </location>
</feature>
<gene>
    <name evidence="2" type="ORF">SAMN03080614_10729</name>
</gene>
<evidence type="ECO:0000313" key="3">
    <source>
        <dbReference type="Proteomes" id="UP000243819"/>
    </source>
</evidence>
<dbReference type="STRING" id="1120990.SAMN03080614_10729"/>
<sequence>MMDILMSTNVQIGIFFIILVAIVTNFILKMYAIKMGVYKKIYGLWRINWKKIKEGLFLAGLAGLFLYTIYHRWNFLWILGALIIYVGISQVLSGFFEFRTWKSKKYWD</sequence>
<dbReference type="EMBL" id="FOIF01000072">
    <property type="protein sequence ID" value="SET18404.1"/>
    <property type="molecule type" value="Genomic_DNA"/>
</dbReference>
<evidence type="ECO:0000313" key="2">
    <source>
        <dbReference type="EMBL" id="SET18404.1"/>
    </source>
</evidence>